<proteinExistence type="predicted"/>
<protein>
    <submittedName>
        <fullName evidence="1">2-C-methyl-D-erythritol 4-phosphate cytidylyltransferase</fullName>
    </submittedName>
</protein>
<reference evidence="1 2" key="1">
    <citation type="submission" date="2017-11" db="EMBL/GenBank/DDBJ databases">
        <authorList>
            <person name="Han C.G."/>
        </authorList>
    </citation>
    <scope>NUCLEOTIDE SEQUENCE [LARGE SCALE GENOMIC DNA]</scope>
    <source>
        <strain evidence="1 2">A5</strain>
    </source>
</reference>
<dbReference type="AlphaFoldDB" id="A0A2N5ABM2"/>
<gene>
    <name evidence="1" type="ORF">CWM98_22485</name>
</gene>
<keyword evidence="1" id="KW-0808">Transferase</keyword>
<comment type="caution">
    <text evidence="1">The sequence shown here is derived from an EMBL/GenBank/DDBJ whole genome shotgun (WGS) entry which is preliminary data.</text>
</comment>
<reference evidence="1 2" key="2">
    <citation type="submission" date="2018-01" db="EMBL/GenBank/DDBJ databases">
        <title>Genomic study of Klebsiella pneumoniae.</title>
        <authorList>
            <person name="Yang Y."/>
            <person name="Bicalho R."/>
        </authorList>
    </citation>
    <scope>NUCLEOTIDE SEQUENCE [LARGE SCALE GENOMIC DNA]</scope>
    <source>
        <strain evidence="1 2">A5</strain>
    </source>
</reference>
<organism evidence="1 2">
    <name type="scientific">Klebsiella variicola</name>
    <dbReference type="NCBI Taxonomy" id="244366"/>
    <lineage>
        <taxon>Bacteria</taxon>
        <taxon>Pseudomonadati</taxon>
        <taxon>Pseudomonadota</taxon>
        <taxon>Gammaproteobacteria</taxon>
        <taxon>Enterobacterales</taxon>
        <taxon>Enterobacteriaceae</taxon>
        <taxon>Klebsiella/Raoultella group</taxon>
        <taxon>Klebsiella</taxon>
        <taxon>Klebsiella pneumoniae complex</taxon>
    </lineage>
</organism>
<accession>A0A2N5ABM2</accession>
<evidence type="ECO:0000313" key="1">
    <source>
        <dbReference type="EMBL" id="PLP42055.1"/>
    </source>
</evidence>
<dbReference type="GO" id="GO:0016779">
    <property type="term" value="F:nucleotidyltransferase activity"/>
    <property type="evidence" value="ECO:0007669"/>
    <property type="project" value="UniProtKB-KW"/>
</dbReference>
<name>A0A2N5ABM2_KLEVA</name>
<sequence>DNIKVTRPEDLALAEFYLTRSRHQEKA</sequence>
<feature type="non-terminal residue" evidence="1">
    <location>
        <position position="1"/>
    </location>
</feature>
<keyword evidence="1" id="KW-0548">Nucleotidyltransferase</keyword>
<dbReference type="Proteomes" id="UP000234473">
    <property type="component" value="Unassembled WGS sequence"/>
</dbReference>
<dbReference type="EMBL" id="PICB01001383">
    <property type="protein sequence ID" value="PLP42055.1"/>
    <property type="molecule type" value="Genomic_DNA"/>
</dbReference>
<evidence type="ECO:0000313" key="2">
    <source>
        <dbReference type="Proteomes" id="UP000234473"/>
    </source>
</evidence>